<proteinExistence type="predicted"/>
<dbReference type="EMBL" id="VICG01000001">
    <property type="protein sequence ID" value="KAA8576521.1"/>
    <property type="molecule type" value="Genomic_DNA"/>
</dbReference>
<sequence>MHLFPNVTAYKIAHRRHEHLESDSLTLIDVIDNDSFLHLCSQPFDPTGTAASLYHASWVRYYWQTRHGIQLSPEVLVPLRRTLQRLELHLGELGPSFLASSRYLASKGKPSIEYKLIATSAMAARIKNAVNDYRRRKIAYERSKAMDPQVQTLLSDETLVRKSKLKTKAKSADIIIHVNLPIYTNCISSNRPKHHNPLLKCLFIISPN</sequence>
<dbReference type="AlphaFoldDB" id="A0A5M9K4I8"/>
<comment type="caution">
    <text evidence="1">The sequence shown here is derived from an EMBL/GenBank/DDBJ whole genome shotgun (WGS) entry which is preliminary data.</text>
</comment>
<evidence type="ECO:0000313" key="2">
    <source>
        <dbReference type="Proteomes" id="UP000322873"/>
    </source>
</evidence>
<reference evidence="1 2" key="1">
    <citation type="submission" date="2019-06" db="EMBL/GenBank/DDBJ databases">
        <title>Genome Sequence of the Brown Rot Fungal Pathogen Monilinia fructicola.</title>
        <authorList>
            <person name="De Miccolis Angelini R.M."/>
            <person name="Landi L."/>
            <person name="Abate D."/>
            <person name="Pollastro S."/>
            <person name="Romanazzi G."/>
            <person name="Faretra F."/>
        </authorList>
    </citation>
    <scope>NUCLEOTIDE SEQUENCE [LARGE SCALE GENOMIC DNA]</scope>
    <source>
        <strain evidence="1 2">Mfrc123</strain>
    </source>
</reference>
<protein>
    <submittedName>
        <fullName evidence="1">Uncharacterized protein</fullName>
    </submittedName>
</protein>
<dbReference type="Proteomes" id="UP000322873">
    <property type="component" value="Unassembled WGS sequence"/>
</dbReference>
<keyword evidence="2" id="KW-1185">Reference proteome</keyword>
<organism evidence="1 2">
    <name type="scientific">Monilinia fructicola</name>
    <name type="common">Brown rot fungus</name>
    <name type="synonym">Ciboria fructicola</name>
    <dbReference type="NCBI Taxonomy" id="38448"/>
    <lineage>
        <taxon>Eukaryota</taxon>
        <taxon>Fungi</taxon>
        <taxon>Dikarya</taxon>
        <taxon>Ascomycota</taxon>
        <taxon>Pezizomycotina</taxon>
        <taxon>Leotiomycetes</taxon>
        <taxon>Helotiales</taxon>
        <taxon>Sclerotiniaceae</taxon>
        <taxon>Monilinia</taxon>
    </lineage>
</organism>
<name>A0A5M9K4I8_MONFR</name>
<evidence type="ECO:0000313" key="1">
    <source>
        <dbReference type="EMBL" id="KAA8576521.1"/>
    </source>
</evidence>
<accession>A0A5M9K4I8</accession>
<gene>
    <name evidence="1" type="ORF">EYC84_006630</name>
</gene>